<accession>A0A4R8DVL8</accession>
<comment type="caution">
    <text evidence="6">The sequence shown here is derived from an EMBL/GenBank/DDBJ whole genome shotgun (WGS) entry which is preliminary data.</text>
</comment>
<feature type="domain" description="Cytochrome c" evidence="5">
    <location>
        <begin position="170"/>
        <end position="260"/>
    </location>
</feature>
<protein>
    <submittedName>
        <fullName evidence="6">Thiosulfate dehydrogenase</fullName>
    </submittedName>
</protein>
<dbReference type="AlphaFoldDB" id="A0A4R8DVL8"/>
<dbReference type="PROSITE" id="PS51257">
    <property type="entry name" value="PROKAR_LIPOPROTEIN"/>
    <property type="match status" value="1"/>
</dbReference>
<sequence length="306" mass="33795">MFSPARLCGWGLVVIACSCKPHGNGGLDWKAPDTARIPATEEGRLIRYGRDLIANTAYYLGPKGTKAVLTNGMNCQNCHLDAGTKAWGNNYSAVYATYPKFRDRSGSVENIHRRVNDCLERSLNGRPLDTNSLEMKAISAYLRWLGQDVPKGTKPAGAGIRDIPFLDRAADPEKGRLVYQQLCQRCHGADGQGTLNPDSASYRYPPLWGAYSYTTGAGLYRISRLAGLVKDNMPYGGSHDAPLLTDEQAWDVAAFINSQPRPEKVFPKDWPDIARKPVDQPFGPYADTFSAMQHKYGPFSPIRNVH</sequence>
<dbReference type="GO" id="GO:0009055">
    <property type="term" value="F:electron transfer activity"/>
    <property type="evidence" value="ECO:0007669"/>
    <property type="project" value="InterPro"/>
</dbReference>
<evidence type="ECO:0000313" key="6">
    <source>
        <dbReference type="EMBL" id="TDX01457.1"/>
    </source>
</evidence>
<dbReference type="PANTHER" id="PTHR35008:SF9">
    <property type="entry name" value="CYTOCHROME C DOMAIN-CONTAINING PROTEIN"/>
    <property type="match status" value="1"/>
</dbReference>
<keyword evidence="2 4" id="KW-0479">Metal-binding</keyword>
<dbReference type="OrthoDB" id="9779283at2"/>
<dbReference type="Pfam" id="PF21342">
    <property type="entry name" value="SoxA-TsdA_cyt-c"/>
    <property type="match status" value="1"/>
</dbReference>
<organism evidence="6 7">
    <name type="scientific">Dinghuibacter silviterrae</name>
    <dbReference type="NCBI Taxonomy" id="1539049"/>
    <lineage>
        <taxon>Bacteria</taxon>
        <taxon>Pseudomonadati</taxon>
        <taxon>Bacteroidota</taxon>
        <taxon>Chitinophagia</taxon>
        <taxon>Chitinophagales</taxon>
        <taxon>Chitinophagaceae</taxon>
        <taxon>Dinghuibacter</taxon>
    </lineage>
</organism>
<dbReference type="Proteomes" id="UP000294498">
    <property type="component" value="Unassembled WGS sequence"/>
</dbReference>
<keyword evidence="3 4" id="KW-0408">Iron</keyword>
<dbReference type="InterPro" id="IPR036909">
    <property type="entry name" value="Cyt_c-like_dom_sf"/>
</dbReference>
<dbReference type="InterPro" id="IPR009056">
    <property type="entry name" value="Cyt_c-like_dom"/>
</dbReference>
<keyword evidence="1 4" id="KW-0349">Heme</keyword>
<proteinExistence type="predicted"/>
<dbReference type="PROSITE" id="PS51007">
    <property type="entry name" value="CYTC"/>
    <property type="match status" value="1"/>
</dbReference>
<dbReference type="Pfam" id="PF00034">
    <property type="entry name" value="Cytochrom_C"/>
    <property type="match status" value="1"/>
</dbReference>
<evidence type="ECO:0000259" key="5">
    <source>
        <dbReference type="PROSITE" id="PS51007"/>
    </source>
</evidence>
<reference evidence="6 7" key="1">
    <citation type="submission" date="2019-03" db="EMBL/GenBank/DDBJ databases">
        <title>Genomic Encyclopedia of Type Strains, Phase IV (KMG-IV): sequencing the most valuable type-strain genomes for metagenomic binning, comparative biology and taxonomic classification.</title>
        <authorList>
            <person name="Goeker M."/>
        </authorList>
    </citation>
    <scope>NUCLEOTIDE SEQUENCE [LARGE SCALE GENOMIC DNA]</scope>
    <source>
        <strain evidence="6 7">DSM 100059</strain>
    </source>
</reference>
<dbReference type="RefSeq" id="WP_133994002.1">
    <property type="nucleotide sequence ID" value="NZ_SODV01000001.1"/>
</dbReference>
<evidence type="ECO:0000256" key="1">
    <source>
        <dbReference type="ARBA" id="ARBA00022617"/>
    </source>
</evidence>
<evidence type="ECO:0000256" key="4">
    <source>
        <dbReference type="PROSITE-ProRule" id="PRU00433"/>
    </source>
</evidence>
<name>A0A4R8DVL8_9BACT</name>
<gene>
    <name evidence="6" type="ORF">EDB95_2492</name>
</gene>
<dbReference type="InterPro" id="IPR051459">
    <property type="entry name" value="Cytochrome_c-type_DH"/>
</dbReference>
<dbReference type="Gene3D" id="1.10.760.10">
    <property type="entry name" value="Cytochrome c-like domain"/>
    <property type="match status" value="2"/>
</dbReference>
<keyword evidence="7" id="KW-1185">Reference proteome</keyword>
<dbReference type="GO" id="GO:0046872">
    <property type="term" value="F:metal ion binding"/>
    <property type="evidence" value="ECO:0007669"/>
    <property type="project" value="UniProtKB-KW"/>
</dbReference>
<dbReference type="GO" id="GO:0020037">
    <property type="term" value="F:heme binding"/>
    <property type="evidence" value="ECO:0007669"/>
    <property type="project" value="InterPro"/>
</dbReference>
<evidence type="ECO:0000313" key="7">
    <source>
        <dbReference type="Proteomes" id="UP000294498"/>
    </source>
</evidence>
<evidence type="ECO:0000256" key="2">
    <source>
        <dbReference type="ARBA" id="ARBA00022723"/>
    </source>
</evidence>
<evidence type="ECO:0000256" key="3">
    <source>
        <dbReference type="ARBA" id="ARBA00023004"/>
    </source>
</evidence>
<dbReference type="SUPFAM" id="SSF46626">
    <property type="entry name" value="Cytochrome c"/>
    <property type="match status" value="2"/>
</dbReference>
<dbReference type="EMBL" id="SODV01000001">
    <property type="protein sequence ID" value="TDX01457.1"/>
    <property type="molecule type" value="Genomic_DNA"/>
</dbReference>
<dbReference type="PANTHER" id="PTHR35008">
    <property type="entry name" value="BLL4482 PROTEIN-RELATED"/>
    <property type="match status" value="1"/>
</dbReference>